<dbReference type="Pfam" id="PF13547">
    <property type="entry name" value="GTA_TIM"/>
    <property type="match status" value="1"/>
</dbReference>
<evidence type="ECO:0000313" key="4">
    <source>
        <dbReference type="EMBL" id="KAA5805259.1"/>
    </source>
</evidence>
<gene>
    <name evidence="4" type="ORF">F1654_04575</name>
</gene>
<protein>
    <recommendedName>
        <fullName evidence="6">Host specificity protein</fullName>
    </recommendedName>
</protein>
<dbReference type="Pfam" id="PF23666">
    <property type="entry name" value="Rcc01698_C"/>
    <property type="match status" value="1"/>
</dbReference>
<dbReference type="Pfam" id="PF13550">
    <property type="entry name" value="Phage-tail_3"/>
    <property type="match status" value="1"/>
</dbReference>
<organism evidence="4 5">
    <name type="scientific">Alkalicaulis satelles</name>
    <dbReference type="NCBI Taxonomy" id="2609175"/>
    <lineage>
        <taxon>Bacteria</taxon>
        <taxon>Pseudomonadati</taxon>
        <taxon>Pseudomonadota</taxon>
        <taxon>Alphaproteobacteria</taxon>
        <taxon>Maricaulales</taxon>
        <taxon>Maricaulaceae</taxon>
        <taxon>Alkalicaulis</taxon>
    </lineage>
</organism>
<dbReference type="InterPro" id="IPR056490">
    <property type="entry name" value="Rcc01698_C"/>
</dbReference>
<evidence type="ECO:0008006" key="6">
    <source>
        <dbReference type="Google" id="ProtNLM"/>
    </source>
</evidence>
<evidence type="ECO:0000259" key="2">
    <source>
        <dbReference type="Pfam" id="PF13550"/>
    </source>
</evidence>
<dbReference type="EMBL" id="VWOJ01000001">
    <property type="protein sequence ID" value="KAA5805259.1"/>
    <property type="molecule type" value="Genomic_DNA"/>
</dbReference>
<dbReference type="RefSeq" id="WP_150022291.1">
    <property type="nucleotide sequence ID" value="NZ_VWOJ01000001.1"/>
</dbReference>
<dbReference type="InterPro" id="IPR032876">
    <property type="entry name" value="J_dom"/>
</dbReference>
<accession>A0A5M6ZKB9</accession>
<evidence type="ECO:0000259" key="1">
    <source>
        <dbReference type="Pfam" id="PF13547"/>
    </source>
</evidence>
<keyword evidence="5" id="KW-1185">Reference proteome</keyword>
<feature type="domain" description="Tip attachment protein J" evidence="2">
    <location>
        <begin position="773"/>
        <end position="930"/>
    </location>
</feature>
<dbReference type="CDD" id="cd19607">
    <property type="entry name" value="GTA_TIM-barrel-like"/>
    <property type="match status" value="1"/>
</dbReference>
<feature type="domain" description="GTA TIM-barrel-like" evidence="1">
    <location>
        <begin position="415"/>
        <end position="711"/>
    </location>
</feature>
<evidence type="ECO:0000259" key="3">
    <source>
        <dbReference type="Pfam" id="PF23666"/>
    </source>
</evidence>
<dbReference type="Proteomes" id="UP000325122">
    <property type="component" value="Unassembled WGS sequence"/>
</dbReference>
<dbReference type="InterPro" id="IPR025195">
    <property type="entry name" value="GTA_TIM_dom"/>
</dbReference>
<dbReference type="Gene3D" id="3.20.20.80">
    <property type="entry name" value="Glycosidases"/>
    <property type="match status" value="1"/>
</dbReference>
<proteinExistence type="predicted"/>
<sequence>MGQVILPGAARLAAAFIGGAAQRAITGLFARDREGPRLSELSVQTSTEGAGIPIVYGRMRVTGQVIWAARFRESAQTRSSGGGKGGPKTTEYRYSLSFAVGLAEGPIGGVGRIWANGEPFERAGALVRIYTGAEDQAPDPLITAIEGAAPAYRGLAYAVFEDLDLTPYGERIPNLSFEIIAAAEGEAGGLEEAVRGMCLIPASGEFAYADRAVAREIREGQDRPENRHTARAGSDLEAALDDLARALPNCQSVALVTAWFGTDLRCAECEIRPGVETREKVTRPLIWSAAGETRATAHLVSGSGEGPAYGGAPGDETVIMAIKALKARGYQVTLYPFILMDVAPGNGLPDPWGGAEQGAYPWRGRITCHPAPGQPGSPDQSAVAADQVSAFHGGALASHFSVSGETIAYSGPDAWSFSRFILHHGSLAKAAGGVESLIIGSEMRSLTQVRSGPADYPFVSHLKHLAGEARALLGPQVKLSYAADWSEYFGHAPGGGDRLFHLDPLWADENIDYVGIDWYAPLADWREGAAHLDALAGAASIYDRDYLSANVEGGEGYDWFYASPADREAQARTPITDGAHDEPWVWRYKDLRRWWANAHHERLDGVRNASPTDWVPAMKPVRLVELGCPAVDKGANQPNVFIDPKSSESFAPYFSTGARDDLIQRRYIEALYAYWTAPGVNPLSPVYGGPMLDMAMSHVWTWDARPFPEFPARSDVWADGPNWRTGHWLTGRAGQSPLARLVSDIAARAGLAELDASRLTGVLAGFVIEPPVRARDLIDQLGAAFGFVLADRADGPACIPVTPEGAPLALEGLNLAVRGDGERVSFSRAPEEARPEGARLTFLADDGDYRPASVYAHGLDSVREGLIDLRIPALADRTLAAGWAQTLLTRARAEAETARLVLPPSLSALEPGDAVTLDAGPAGRVWRIAVTEGLSARRAELTGASPGPALITGPEPGAGEAAALPSRPLLRALDLPLAPGEGARGGLWAAASADPWPGELVIYAGASLETASERARITAPAFTGVLTAPLGPGFEGRIDKGNVMELRLDNGALSSVTRAALLSGANRLAVETGEGWEVLSFETAEMTGPQDWRLTGLLRGMGGSPLSGAGEGARVVVLDGAGAVVPVSAGERGEALILAAVPPGAALNDPSARVIEAGYHGADIRPLSPVHVRAHVRNGALEARWVRRGRLDADAWGADIPLGEESERYAVSLLNADETVVWQGETAVPALSLEAGVIASVLPGGTEGARLRVAQISAVYGPGRAGEIALAP</sequence>
<dbReference type="AlphaFoldDB" id="A0A5M6ZKB9"/>
<feature type="domain" description="Rcc01698-like C-terminal" evidence="3">
    <location>
        <begin position="1021"/>
        <end position="1116"/>
    </location>
</feature>
<name>A0A5M6ZKB9_9PROT</name>
<comment type="caution">
    <text evidence="4">The sequence shown here is derived from an EMBL/GenBank/DDBJ whole genome shotgun (WGS) entry which is preliminary data.</text>
</comment>
<evidence type="ECO:0000313" key="5">
    <source>
        <dbReference type="Proteomes" id="UP000325122"/>
    </source>
</evidence>
<reference evidence="4 5" key="1">
    <citation type="submission" date="2019-09" db="EMBL/GenBank/DDBJ databases">
        <authorList>
            <person name="Kevbrin V."/>
            <person name="Grouzdev D.S."/>
        </authorList>
    </citation>
    <scope>NUCLEOTIDE SEQUENCE [LARGE SCALE GENOMIC DNA]</scope>
    <source>
        <strain evidence="4 5">G-192</strain>
    </source>
</reference>